<dbReference type="EMBL" id="LSLI01000011">
    <property type="protein sequence ID" value="KXS33120.1"/>
    <property type="molecule type" value="Genomic_DNA"/>
</dbReference>
<dbReference type="GO" id="GO:0006935">
    <property type="term" value="P:chemotaxis"/>
    <property type="evidence" value="ECO:0007669"/>
    <property type="project" value="InterPro"/>
</dbReference>
<evidence type="ECO:0000259" key="1">
    <source>
        <dbReference type="PROSITE" id="PS50851"/>
    </source>
</evidence>
<dbReference type="GO" id="GO:0007165">
    <property type="term" value="P:signal transduction"/>
    <property type="evidence" value="ECO:0007669"/>
    <property type="project" value="InterPro"/>
</dbReference>
<dbReference type="Proteomes" id="UP000070578">
    <property type="component" value="Unassembled WGS sequence"/>
</dbReference>
<feature type="domain" description="CheW-like" evidence="1">
    <location>
        <begin position="27"/>
        <end position="165"/>
    </location>
</feature>
<dbReference type="InterPro" id="IPR002545">
    <property type="entry name" value="CheW-lke_dom"/>
</dbReference>
<dbReference type="SUPFAM" id="SSF50341">
    <property type="entry name" value="CheW-like"/>
    <property type="match status" value="1"/>
</dbReference>
<comment type="caution">
    <text evidence="2">The sequence shown here is derived from an EMBL/GenBank/DDBJ whole genome shotgun (WGS) entry which is preliminary data.</text>
</comment>
<reference evidence="2 3" key="1">
    <citation type="submission" date="2016-02" db="EMBL/GenBank/DDBJ databases">
        <authorList>
            <person name="Wen L."/>
            <person name="He K."/>
            <person name="Yang H."/>
        </authorList>
    </citation>
    <scope>NUCLEOTIDE SEQUENCE [LARGE SCALE GENOMIC DNA]</scope>
    <source>
        <strain evidence="2">ShG14-8</strain>
    </source>
</reference>
<name>A0A139BVW9_9PROT</name>
<dbReference type="Gene3D" id="2.40.50.180">
    <property type="entry name" value="CheA-289, Domain 4"/>
    <property type="match status" value="1"/>
</dbReference>
<reference evidence="2 3" key="2">
    <citation type="submission" date="2016-03" db="EMBL/GenBank/DDBJ databases">
        <title>New uncultured bacterium of the family Gallionellaceae from acid mine drainage: description and reconstruction of genome based on metagenomic analysis of microbial community.</title>
        <authorList>
            <person name="Kadnikov V."/>
            <person name="Ivasenko D."/>
            <person name="Beletsky A."/>
            <person name="Mardanov A."/>
            <person name="Danilova E."/>
            <person name="Pimenov N."/>
            <person name="Karnachuk O."/>
            <person name="Ravin N."/>
        </authorList>
    </citation>
    <scope>NUCLEOTIDE SEQUENCE [LARGE SCALE GENOMIC DNA]</scope>
    <source>
        <strain evidence="2">ShG14-8</strain>
    </source>
</reference>
<accession>A0A139BVW9</accession>
<sequence>MSKRLNLREFQQNLIDRLQETDVSAFRVSTLGVQIAGANWLVDMADISEISPMPPMTAVPFAKPWFRGVANVRGNLFGVIDMAAYDHSGTASGDADNRVLLVAERYAFNAALLVDKIFGLRDARNWSQSEVLEKQVVYHDEQGGAWSRLDVQGLLEQAEFLQIGS</sequence>
<gene>
    <name evidence="2" type="ORF">AWT59_0787</name>
</gene>
<dbReference type="Pfam" id="PF01584">
    <property type="entry name" value="CheW"/>
    <property type="match status" value="1"/>
</dbReference>
<dbReference type="PANTHER" id="PTHR22617:SF43">
    <property type="entry name" value="PROTEIN PILI"/>
    <property type="match status" value="1"/>
</dbReference>
<dbReference type="InterPro" id="IPR039315">
    <property type="entry name" value="CheW"/>
</dbReference>
<protein>
    <submittedName>
        <fullName evidence="2">CheW protein</fullName>
    </submittedName>
</protein>
<evidence type="ECO:0000313" key="2">
    <source>
        <dbReference type="EMBL" id="KXS33120.1"/>
    </source>
</evidence>
<proteinExistence type="predicted"/>
<evidence type="ECO:0000313" key="3">
    <source>
        <dbReference type="Proteomes" id="UP000070578"/>
    </source>
</evidence>
<dbReference type="AlphaFoldDB" id="A0A139BVW9"/>
<dbReference type="PANTHER" id="PTHR22617">
    <property type="entry name" value="CHEMOTAXIS SENSOR HISTIDINE KINASE-RELATED"/>
    <property type="match status" value="1"/>
</dbReference>
<dbReference type="InterPro" id="IPR036061">
    <property type="entry name" value="CheW-like_dom_sf"/>
</dbReference>
<organism evidence="2 3">
    <name type="scientific">Candidatus Gallionella acididurans</name>
    <dbReference type="NCBI Taxonomy" id="1796491"/>
    <lineage>
        <taxon>Bacteria</taxon>
        <taxon>Pseudomonadati</taxon>
        <taxon>Pseudomonadota</taxon>
        <taxon>Betaproteobacteria</taxon>
        <taxon>Nitrosomonadales</taxon>
        <taxon>Gallionellaceae</taxon>
        <taxon>Gallionella</taxon>
    </lineage>
</organism>
<dbReference type="GO" id="GO:0005829">
    <property type="term" value="C:cytosol"/>
    <property type="evidence" value="ECO:0007669"/>
    <property type="project" value="TreeGrafter"/>
</dbReference>
<dbReference type="PROSITE" id="PS50851">
    <property type="entry name" value="CHEW"/>
    <property type="match status" value="1"/>
</dbReference>